<evidence type="ECO:0000313" key="2">
    <source>
        <dbReference type="Proteomes" id="UP001164539"/>
    </source>
</evidence>
<evidence type="ECO:0000313" key="1">
    <source>
        <dbReference type="EMBL" id="KAJ4704366.1"/>
    </source>
</evidence>
<gene>
    <name evidence="1" type="ORF">OWV82_021288</name>
</gene>
<accession>A0ACC1WZN2</accession>
<organism evidence="1 2">
    <name type="scientific">Melia azedarach</name>
    <name type="common">Chinaberry tree</name>
    <dbReference type="NCBI Taxonomy" id="155640"/>
    <lineage>
        <taxon>Eukaryota</taxon>
        <taxon>Viridiplantae</taxon>
        <taxon>Streptophyta</taxon>
        <taxon>Embryophyta</taxon>
        <taxon>Tracheophyta</taxon>
        <taxon>Spermatophyta</taxon>
        <taxon>Magnoliopsida</taxon>
        <taxon>eudicotyledons</taxon>
        <taxon>Gunneridae</taxon>
        <taxon>Pentapetalae</taxon>
        <taxon>rosids</taxon>
        <taxon>malvids</taxon>
        <taxon>Sapindales</taxon>
        <taxon>Meliaceae</taxon>
        <taxon>Melia</taxon>
    </lineage>
</organism>
<reference evidence="1 2" key="1">
    <citation type="journal article" date="2023" name="Science">
        <title>Complex scaffold remodeling in plant triterpene biosynthesis.</title>
        <authorList>
            <person name="De La Pena R."/>
            <person name="Hodgson H."/>
            <person name="Liu J.C."/>
            <person name="Stephenson M.J."/>
            <person name="Martin A.C."/>
            <person name="Owen C."/>
            <person name="Harkess A."/>
            <person name="Leebens-Mack J."/>
            <person name="Jimenez L.E."/>
            <person name="Osbourn A."/>
            <person name="Sattely E.S."/>
        </authorList>
    </citation>
    <scope>NUCLEOTIDE SEQUENCE [LARGE SCALE GENOMIC DNA]</scope>
    <source>
        <strain evidence="2">cv. JPN11</strain>
        <tissue evidence="1">Leaf</tissue>
    </source>
</reference>
<protein>
    <submittedName>
        <fullName evidence="1">Nodulation-signaling pathway 2 protein-like</fullName>
    </submittedName>
</protein>
<keyword evidence="2" id="KW-1185">Reference proteome</keyword>
<sequence length="485" mass="56130">MTKSDPFQLSFHENLLLDEFINYGVDLDDFINQSDLFSPPFTTTDDSLDTSHANFSSFSDIDIGDFPFHFNELQFRLPVNDSSLDHFEDLDSYSITEMEEIFDVTSAILPALNLPREDMKIENQLSANHLAKAYAEAMANQQRELAEPLDKEQAENYLKQECSEVFGSAFQAIYHMLPNGMFAHFGANSAILAAIPYDVQVLHIVDFDMGAGIQWCTMIMSIAQQQNGMIFQQITFKLTSIKWKEEDNYDHEWRFEETKNRLHDYAYSHGLKLKVEEKELQDLAIEMRKTKKNREGKREWLAFNCMHALPHMGRRRNRRNVMEFLSVAKEYLQANSSNTKTSNNNRGIITYGDGENWDKIRNCSGFGSFYDSSMDYYQALLESMEWNFPTRLEKARMAMECLFVGPFVSSLALFEEWNQMKEVGDSFLTGFGLQEARFSNESLMEAKVMVREGKCLYSVRTEGENENVMVLEWNGTPLVRISAWR</sequence>
<dbReference type="EMBL" id="CM051405">
    <property type="protein sequence ID" value="KAJ4704366.1"/>
    <property type="molecule type" value="Genomic_DNA"/>
</dbReference>
<name>A0ACC1WZN2_MELAZ</name>
<proteinExistence type="predicted"/>
<dbReference type="Proteomes" id="UP001164539">
    <property type="component" value="Chromosome 12"/>
</dbReference>
<comment type="caution">
    <text evidence="1">The sequence shown here is derived from an EMBL/GenBank/DDBJ whole genome shotgun (WGS) entry which is preliminary data.</text>
</comment>